<reference evidence="1 2" key="1">
    <citation type="submission" date="2017-11" db="EMBL/GenBank/DDBJ databases">
        <title>Genome-resolved metagenomics identifies genetic mobility, metabolic interactions, and unexpected diversity in perchlorate-reducing communities.</title>
        <authorList>
            <person name="Barnum T.P."/>
            <person name="Figueroa I.A."/>
            <person name="Carlstrom C.I."/>
            <person name="Lucas L.N."/>
            <person name="Engelbrektson A.L."/>
            <person name="Coates J.D."/>
        </authorList>
    </citation>
    <scope>NUCLEOTIDE SEQUENCE [LARGE SCALE GENOMIC DNA]</scope>
    <source>
        <strain evidence="1">BM706</strain>
    </source>
</reference>
<dbReference type="AlphaFoldDB" id="A0A2N5ZG83"/>
<evidence type="ECO:0000313" key="1">
    <source>
        <dbReference type="EMBL" id="PLX17717.1"/>
    </source>
</evidence>
<comment type="caution">
    <text evidence="1">The sequence shown here is derived from an EMBL/GenBank/DDBJ whole genome shotgun (WGS) entry which is preliminary data.</text>
</comment>
<proteinExistence type="predicted"/>
<evidence type="ECO:0000313" key="2">
    <source>
        <dbReference type="Proteomes" id="UP000234857"/>
    </source>
</evidence>
<sequence length="370" mass="43488">MRLRLDLKKTIENTPATLIKKPFVLFFCCKQGEFPVHYLYENLVQQKKLSGNIYDIQKKDIIHFINNELDKGFFSEPSINFIKGFDTLKKKERERFLVYLKSDIKDSFIFYLPSSKYSLFKTLINDFFNICVFDDNISWMTKSYIKDIFDDFCGEIDDEVLRFVYDKINGKDIMYLHNQIEKVALYFVGDSWENTSWRDHVSKALDIDSDDSFISTLRLLELILTGNHDSSINEFYSLAENMPANVINSNLITQLTRLIAFYEIFSNNVEFREILKEISTTGPIKYPQFNKIMSSIKKIQEFSMPEMNEQLLKRLNAYNLSSYKYLSDIVSIDRANKMLYTMLENDCKMKNGEVLSAEDSFLITVKEVIK</sequence>
<organism evidence="1 2">
    <name type="scientific">Muiribacterium halophilum</name>
    <dbReference type="NCBI Taxonomy" id="2053465"/>
    <lineage>
        <taxon>Bacteria</taxon>
        <taxon>Candidatus Muiribacteriota</taxon>
        <taxon>Candidatus Muiribacteriia</taxon>
        <taxon>Candidatus Muiribacteriales</taxon>
        <taxon>Candidatus Muiribacteriaceae</taxon>
        <taxon>Candidatus Muiribacterium</taxon>
    </lineage>
</organism>
<protein>
    <submittedName>
        <fullName evidence="1">Uncharacterized protein</fullName>
    </submittedName>
</protein>
<dbReference type="Proteomes" id="UP000234857">
    <property type="component" value="Unassembled WGS sequence"/>
</dbReference>
<name>A0A2N5ZG83_MUIH1</name>
<gene>
    <name evidence="1" type="ORF">C0601_06715</name>
</gene>
<dbReference type="EMBL" id="PKTG01000083">
    <property type="protein sequence ID" value="PLX17717.1"/>
    <property type="molecule type" value="Genomic_DNA"/>
</dbReference>
<accession>A0A2N5ZG83</accession>